<evidence type="ECO:0000313" key="9">
    <source>
        <dbReference type="EMBL" id="KKY37174.1"/>
    </source>
</evidence>
<keyword evidence="3 7" id="KW-0288">FMN</keyword>
<dbReference type="FunFam" id="3.20.20.70:FF:000132">
    <property type="entry name" value="FMN dependent dehydrogenase"/>
    <property type="match status" value="1"/>
</dbReference>
<reference evidence="9 10" key="2">
    <citation type="submission" date="2015-05" db="EMBL/GenBank/DDBJ databases">
        <authorList>
            <person name="Morales-Cruz A."/>
            <person name="Amrine K.C."/>
            <person name="Cantu D."/>
        </authorList>
    </citation>
    <scope>NUCLEOTIDE SEQUENCE [LARGE SCALE GENOMIC DNA]</scope>
    <source>
        <strain evidence="9">DA912</strain>
    </source>
</reference>
<feature type="active site" description="Proton acceptor" evidence="6">
    <location>
        <position position="302"/>
    </location>
</feature>
<accession>A0A0G2FT75</accession>
<dbReference type="Gene3D" id="3.20.20.70">
    <property type="entry name" value="Aldolase class I"/>
    <property type="match status" value="1"/>
</dbReference>
<dbReference type="Proteomes" id="UP000034680">
    <property type="component" value="Unassembled WGS sequence"/>
</dbReference>
<evidence type="ECO:0000256" key="1">
    <source>
        <dbReference type="ARBA" id="ARBA00001917"/>
    </source>
</evidence>
<dbReference type="InterPro" id="IPR037396">
    <property type="entry name" value="FMN_HAD"/>
</dbReference>
<dbReference type="PROSITE" id="PS51349">
    <property type="entry name" value="FMN_HYDROXY_ACID_DH_2"/>
    <property type="match status" value="1"/>
</dbReference>
<reference evidence="9 10" key="1">
    <citation type="submission" date="2015-05" db="EMBL/GenBank/DDBJ databases">
        <title>Distinctive expansion of gene families associated with plant cell wall degradation and secondary metabolism in the genomes of grapevine trunk pathogens.</title>
        <authorList>
            <person name="Lawrence D.P."/>
            <person name="Travadon R."/>
            <person name="Rolshausen P.E."/>
            <person name="Baumgartner K."/>
        </authorList>
    </citation>
    <scope>NUCLEOTIDE SEQUENCE [LARGE SCALE GENOMIC DNA]</scope>
    <source>
        <strain evidence="9">DA912</strain>
    </source>
</reference>
<dbReference type="InterPro" id="IPR037350">
    <property type="entry name" value="LMO_FMN"/>
</dbReference>
<feature type="domain" description="FMN hydroxy acid dehydrogenase" evidence="8">
    <location>
        <begin position="30"/>
        <end position="407"/>
    </location>
</feature>
<dbReference type="GO" id="GO:0016491">
    <property type="term" value="F:oxidoreductase activity"/>
    <property type="evidence" value="ECO:0007669"/>
    <property type="project" value="UniProtKB-KW"/>
</dbReference>
<feature type="binding site" evidence="7">
    <location>
        <begin position="109"/>
        <end position="111"/>
    </location>
    <ligand>
        <name>FMN</name>
        <dbReference type="ChEBI" id="CHEBI:58210"/>
    </ligand>
</feature>
<feature type="binding site" evidence="7">
    <location>
        <position position="305"/>
    </location>
    <ligand>
        <name>glyoxylate</name>
        <dbReference type="ChEBI" id="CHEBI:36655"/>
    </ligand>
</feature>
<feature type="binding site" evidence="7">
    <location>
        <position position="302"/>
    </location>
    <ligand>
        <name>glyoxylate</name>
        <dbReference type="ChEBI" id="CHEBI:36655"/>
    </ligand>
</feature>
<evidence type="ECO:0000259" key="8">
    <source>
        <dbReference type="PROSITE" id="PS51349"/>
    </source>
</evidence>
<dbReference type="OrthoDB" id="25826at2759"/>
<comment type="cofactor">
    <cofactor evidence="1">
        <name>FMN</name>
        <dbReference type="ChEBI" id="CHEBI:58210"/>
    </cofactor>
</comment>
<dbReference type="PROSITE" id="PS00557">
    <property type="entry name" value="FMN_HYDROXY_ACID_DH_1"/>
    <property type="match status" value="1"/>
</dbReference>
<evidence type="ECO:0000313" key="10">
    <source>
        <dbReference type="Proteomes" id="UP000034680"/>
    </source>
</evidence>
<dbReference type="Pfam" id="PF01070">
    <property type="entry name" value="FMN_dh"/>
    <property type="match status" value="1"/>
</dbReference>
<feature type="binding site" evidence="7">
    <location>
        <position position="190"/>
    </location>
    <ligand>
        <name>FMN</name>
        <dbReference type="ChEBI" id="CHEBI:58210"/>
    </ligand>
</feature>
<feature type="binding site" evidence="7">
    <location>
        <position position="56"/>
    </location>
    <ligand>
        <name>glyoxylate</name>
        <dbReference type="ChEBI" id="CHEBI:36655"/>
    </ligand>
</feature>
<dbReference type="CDD" id="cd03332">
    <property type="entry name" value="LMO_FMN"/>
    <property type="match status" value="1"/>
</dbReference>
<organism evidence="9 10">
    <name type="scientific">Diaporthe ampelina</name>
    <dbReference type="NCBI Taxonomy" id="1214573"/>
    <lineage>
        <taxon>Eukaryota</taxon>
        <taxon>Fungi</taxon>
        <taxon>Dikarya</taxon>
        <taxon>Ascomycota</taxon>
        <taxon>Pezizomycotina</taxon>
        <taxon>Sordariomycetes</taxon>
        <taxon>Sordariomycetidae</taxon>
        <taxon>Diaporthales</taxon>
        <taxon>Diaporthaceae</taxon>
        <taxon>Diaporthe</taxon>
    </lineage>
</organism>
<feature type="binding site" evidence="7">
    <location>
        <position position="300"/>
    </location>
    <ligand>
        <name>FMN</name>
        <dbReference type="ChEBI" id="CHEBI:58210"/>
    </ligand>
</feature>
<evidence type="ECO:0000256" key="4">
    <source>
        <dbReference type="ARBA" id="ARBA00023002"/>
    </source>
</evidence>
<feature type="binding site" evidence="7">
    <location>
        <begin position="333"/>
        <end position="337"/>
    </location>
    <ligand>
        <name>FMN</name>
        <dbReference type="ChEBI" id="CHEBI:58210"/>
    </ligand>
</feature>
<evidence type="ECO:0000256" key="3">
    <source>
        <dbReference type="ARBA" id="ARBA00022643"/>
    </source>
</evidence>
<sequence length="415" mass="44399">MAGSNDSGEDRPPFGDYQLELYKNGVLLGEPPVVTTNPNGLEAQARKAMQPGPFNYIYGAAGEAATMEANRLAFRQWKIIPRVLRPTVPRDLGVELFGKKYPSPVVMAPVGVQAAYHQDRELGVAEACAELGVPFTFSTASTSTIEEVAAATAEPQSDRWFQLYWPQDDEITASLLGRARAGGYSVLVVTLDTFTLAWRPLDLDGGFLPFVQGTGIEVGLSDPVFRRKFAAANDGESPEDNPLLAAQAWIREAFSGHAHSWEDLALLRKHWDGPIVLKGILSAEDARMAARHGVDGIIVSNHGGRQLDGAVPSLEVLPEIVDAVGNEVTVLFDSGIRTGADIVKALSLGAKAVMVGRPVMYGLGIAGKEGAKHVLAGLLAELDQTLGLCCVRSVAELNRGMLRRLAYGGDVKSSL</sequence>
<name>A0A0G2FT75_9PEZI</name>
<dbReference type="PANTHER" id="PTHR10578">
    <property type="entry name" value="S -2-HYDROXY-ACID OXIDASE-RELATED"/>
    <property type="match status" value="1"/>
</dbReference>
<dbReference type="InterPro" id="IPR008259">
    <property type="entry name" value="FMN_hydac_DH_AS"/>
</dbReference>
<feature type="binding site" evidence="7">
    <location>
        <begin position="356"/>
        <end position="357"/>
    </location>
    <ligand>
        <name>FMN</name>
        <dbReference type="ChEBI" id="CHEBI:58210"/>
    </ligand>
</feature>
<feature type="binding site" evidence="7">
    <location>
        <position position="164"/>
    </location>
    <ligand>
        <name>glyoxylate</name>
        <dbReference type="ChEBI" id="CHEBI:36655"/>
    </ligand>
</feature>
<dbReference type="STRING" id="1214573.A0A0G2FT75"/>
<keyword evidence="4" id="KW-0560">Oxidoreductase</keyword>
<feature type="binding site" evidence="7">
    <location>
        <position position="199"/>
    </location>
    <ligand>
        <name>glyoxylate</name>
        <dbReference type="ChEBI" id="CHEBI:36655"/>
    </ligand>
</feature>
<dbReference type="GO" id="GO:0010181">
    <property type="term" value="F:FMN binding"/>
    <property type="evidence" value="ECO:0007669"/>
    <property type="project" value="InterPro"/>
</dbReference>
<evidence type="ECO:0000256" key="5">
    <source>
        <dbReference type="ARBA" id="ARBA00024042"/>
    </source>
</evidence>
<keyword evidence="10" id="KW-1185">Reference proteome</keyword>
<dbReference type="AlphaFoldDB" id="A0A0G2FT75"/>
<dbReference type="PIRSF" id="PIRSF000138">
    <property type="entry name" value="Al-hdrx_acd_dh"/>
    <property type="match status" value="1"/>
</dbReference>
<dbReference type="PANTHER" id="PTHR10578:SF86">
    <property type="entry name" value="DEPENDENT DEHYDROGENASE, PUTATIVE (AFU_ORTHOLOGUE AFUA_6G02720)-RELATED"/>
    <property type="match status" value="1"/>
</dbReference>
<comment type="similarity">
    <text evidence="5">Belongs to the FMN-dependent alpha-hydroxy acid dehydrogenase family.</text>
</comment>
<feature type="binding site" evidence="7">
    <location>
        <position position="162"/>
    </location>
    <ligand>
        <name>FMN</name>
        <dbReference type="ChEBI" id="CHEBI:58210"/>
    </ligand>
</feature>
<feature type="binding site" evidence="7">
    <location>
        <position position="138"/>
    </location>
    <ligand>
        <name>FMN</name>
        <dbReference type="ChEBI" id="CHEBI:58210"/>
    </ligand>
</feature>
<feature type="binding site" evidence="7">
    <location>
        <position position="278"/>
    </location>
    <ligand>
        <name>FMN</name>
        <dbReference type="ChEBI" id="CHEBI:58210"/>
    </ligand>
</feature>
<dbReference type="SUPFAM" id="SSF51395">
    <property type="entry name" value="FMN-linked oxidoreductases"/>
    <property type="match status" value="1"/>
</dbReference>
<evidence type="ECO:0000256" key="7">
    <source>
        <dbReference type="PIRSR" id="PIRSR000138-2"/>
    </source>
</evidence>
<dbReference type="InterPro" id="IPR000262">
    <property type="entry name" value="FMN-dep_DH"/>
</dbReference>
<evidence type="ECO:0000256" key="6">
    <source>
        <dbReference type="PIRSR" id="PIRSR000138-1"/>
    </source>
</evidence>
<dbReference type="InterPro" id="IPR013785">
    <property type="entry name" value="Aldolase_TIM"/>
</dbReference>
<protein>
    <submittedName>
        <fullName evidence="9">Putative fmn-dependent dehydrogenase</fullName>
    </submittedName>
</protein>
<keyword evidence="2 7" id="KW-0285">Flavoprotein</keyword>
<dbReference type="InterPro" id="IPR012133">
    <property type="entry name" value="Alpha-hydoxy_acid_DH_FMN"/>
</dbReference>
<proteinExistence type="inferred from homology"/>
<comment type="caution">
    <text evidence="9">The sequence shown here is derived from an EMBL/GenBank/DDBJ whole genome shotgun (WGS) entry which is preliminary data.</text>
</comment>
<evidence type="ECO:0000256" key="2">
    <source>
        <dbReference type="ARBA" id="ARBA00022630"/>
    </source>
</evidence>
<gene>
    <name evidence="9" type="ORF">UCDDA912_g02815</name>
</gene>
<dbReference type="EMBL" id="LCUC01000094">
    <property type="protein sequence ID" value="KKY37174.1"/>
    <property type="molecule type" value="Genomic_DNA"/>
</dbReference>